<dbReference type="STRING" id="146536.AQI70_17035"/>
<dbReference type="OrthoDB" id="9796766at2"/>
<comment type="caution">
    <text evidence="1">The sequence shown here is derived from an EMBL/GenBank/DDBJ whole genome shotgun (WGS) entry which is preliminary data.</text>
</comment>
<protein>
    <submittedName>
        <fullName evidence="1">Deoxygenase</fullName>
    </submittedName>
</protein>
<gene>
    <name evidence="1" type="ORF">AQI70_17035</name>
</gene>
<dbReference type="PANTHER" id="PTHR20883">
    <property type="entry name" value="PHYTANOYL-COA DIOXYGENASE DOMAIN CONTAINING 1"/>
    <property type="match status" value="1"/>
</dbReference>
<keyword evidence="2" id="KW-1185">Reference proteome</keyword>
<sequence>MTTATLDRAAAIERFRRDGFANAGPVLAPDAIARLKAGAERLITRFTDEGLRSDDYWNFPVEGDERPVLYRVHNLEKQDWAPERDLLHREELAQLAAAFVDGPVVPTAYALVLKEPYRAAEVPWHRDRVNVGPRTVCNLSICLDDAGPHNGCLEAVPGSHLLPDDAEVAKVRAAGPVVPVPVSQGDVVVHDVRLVHGSGPNANGSWRRTIVIEYADPAAPPAP</sequence>
<organism evidence="1 2">
    <name type="scientific">Streptomyces curacoi</name>
    <dbReference type="NCBI Taxonomy" id="146536"/>
    <lineage>
        <taxon>Bacteria</taxon>
        <taxon>Bacillati</taxon>
        <taxon>Actinomycetota</taxon>
        <taxon>Actinomycetes</taxon>
        <taxon>Kitasatosporales</taxon>
        <taxon>Streptomycetaceae</taxon>
        <taxon>Streptomyces</taxon>
    </lineage>
</organism>
<dbReference type="RefSeq" id="WP_062150330.1">
    <property type="nucleotide sequence ID" value="NZ_KQ947988.1"/>
</dbReference>
<dbReference type="Gene3D" id="2.60.120.620">
    <property type="entry name" value="q2cbj1_9rhob like domain"/>
    <property type="match status" value="1"/>
</dbReference>
<dbReference type="SUPFAM" id="SSF51197">
    <property type="entry name" value="Clavaminate synthase-like"/>
    <property type="match status" value="1"/>
</dbReference>
<dbReference type="Proteomes" id="UP000054024">
    <property type="component" value="Unassembled WGS sequence"/>
</dbReference>
<evidence type="ECO:0000313" key="1">
    <source>
        <dbReference type="EMBL" id="KUM74553.1"/>
    </source>
</evidence>
<dbReference type="EMBL" id="LMWJ01000013">
    <property type="protein sequence ID" value="KUM74553.1"/>
    <property type="molecule type" value="Genomic_DNA"/>
</dbReference>
<dbReference type="PANTHER" id="PTHR20883:SF46">
    <property type="entry name" value="PHYTANOYL-COA HYDROXYLASE"/>
    <property type="match status" value="1"/>
</dbReference>
<dbReference type="GO" id="GO:0016706">
    <property type="term" value="F:2-oxoglutarate-dependent dioxygenase activity"/>
    <property type="evidence" value="ECO:0007669"/>
    <property type="project" value="UniProtKB-ARBA"/>
</dbReference>
<proteinExistence type="predicted"/>
<dbReference type="GO" id="GO:0005506">
    <property type="term" value="F:iron ion binding"/>
    <property type="evidence" value="ECO:0007669"/>
    <property type="project" value="UniProtKB-ARBA"/>
</dbReference>
<evidence type="ECO:0000313" key="2">
    <source>
        <dbReference type="Proteomes" id="UP000054024"/>
    </source>
</evidence>
<accession>A0A124H0X6</accession>
<reference evidence="1 2" key="1">
    <citation type="submission" date="2015-10" db="EMBL/GenBank/DDBJ databases">
        <title>Draft genome sequence of Streptomyces curacoi DSM 40107, type strain for the species Streptomyces curacoi.</title>
        <authorList>
            <person name="Ruckert C."/>
            <person name="Winkler A."/>
            <person name="Kalinowski J."/>
            <person name="Kampfer P."/>
            <person name="Glaeser S."/>
        </authorList>
    </citation>
    <scope>NUCLEOTIDE SEQUENCE [LARGE SCALE GENOMIC DNA]</scope>
    <source>
        <strain evidence="1 2">DSM 40107</strain>
    </source>
</reference>
<dbReference type="InterPro" id="IPR008775">
    <property type="entry name" value="Phytyl_CoA_dOase-like"/>
</dbReference>
<name>A0A124H0X6_9ACTN</name>
<dbReference type="Pfam" id="PF05721">
    <property type="entry name" value="PhyH"/>
    <property type="match status" value="1"/>
</dbReference>
<dbReference type="AlphaFoldDB" id="A0A124H0X6"/>